<dbReference type="Pfam" id="PF00089">
    <property type="entry name" value="Trypsin"/>
    <property type="match status" value="1"/>
</dbReference>
<dbReference type="InterPro" id="IPR009003">
    <property type="entry name" value="Peptidase_S1_PA"/>
</dbReference>
<dbReference type="GeneID" id="96624529"/>
<dbReference type="PANTHER" id="PTHR24252:SF7">
    <property type="entry name" value="HYALIN"/>
    <property type="match status" value="1"/>
</dbReference>
<keyword evidence="3" id="KW-0645">Protease</keyword>
<dbReference type="PROSITE" id="PS00134">
    <property type="entry name" value="TRYPSIN_HIS"/>
    <property type="match status" value="1"/>
</dbReference>
<keyword evidence="4" id="KW-1185">Reference proteome</keyword>
<dbReference type="SUPFAM" id="SSF50494">
    <property type="entry name" value="Trypsin-like serine proteases"/>
    <property type="match status" value="1"/>
</dbReference>
<accession>A0A7H2BGY2</accession>
<dbReference type="PRINTS" id="PR00722">
    <property type="entry name" value="CHYMOTRYPSIN"/>
</dbReference>
<dbReference type="Proteomes" id="UP000516404">
    <property type="component" value="Chromosome"/>
</dbReference>
<dbReference type="InterPro" id="IPR001254">
    <property type="entry name" value="Trypsin_dom"/>
</dbReference>
<dbReference type="InterPro" id="IPR043504">
    <property type="entry name" value="Peptidase_S1_PA_chymotrypsin"/>
</dbReference>
<dbReference type="PANTHER" id="PTHR24252">
    <property type="entry name" value="ACROSIN-RELATED"/>
    <property type="match status" value="1"/>
</dbReference>
<dbReference type="EMBL" id="CP061539">
    <property type="protein sequence ID" value="QNV38928.1"/>
    <property type="molecule type" value="Genomic_DNA"/>
</dbReference>
<keyword evidence="3" id="KW-0378">Hydrolase</keyword>
<sequence>MTGGEKTNSPYIVQLVIPQDEGKKPTRCTGTALNAEWVLTAAHCTEDAKTPDGISVFYSNDKQNPGQAISSQNYVESNDADLALIRLSASHKLPNYARLAKNHKFTAGQTGFIYGYGRGFEGKTMDWLRRAQVEQVYTGHDRYWNTVTSSKALMEYRTTEIPVDLSSSTTS</sequence>
<organism evidence="3 4">
    <name type="scientific">Rothia terrae</name>
    <dbReference type="NCBI Taxonomy" id="396015"/>
    <lineage>
        <taxon>Bacteria</taxon>
        <taxon>Bacillati</taxon>
        <taxon>Actinomycetota</taxon>
        <taxon>Actinomycetes</taxon>
        <taxon>Micrococcales</taxon>
        <taxon>Micrococcaceae</taxon>
        <taxon>Rothia</taxon>
    </lineage>
</organism>
<evidence type="ECO:0000259" key="2">
    <source>
        <dbReference type="PROSITE" id="PS50240"/>
    </source>
</evidence>
<dbReference type="Gene3D" id="2.40.10.10">
    <property type="entry name" value="Trypsin-like serine proteases"/>
    <property type="match status" value="1"/>
</dbReference>
<proteinExistence type="predicted"/>
<name>A0A7H2BGY2_9MICC</name>
<dbReference type="RefSeq" id="WP_190725482.1">
    <property type="nucleotide sequence ID" value="NZ_CP061539.1"/>
</dbReference>
<protein>
    <submittedName>
        <fullName evidence="3">Trypsin-like serine protease</fullName>
    </submittedName>
</protein>
<dbReference type="InterPro" id="IPR018114">
    <property type="entry name" value="TRYPSIN_HIS"/>
</dbReference>
<evidence type="ECO:0000313" key="3">
    <source>
        <dbReference type="EMBL" id="QNV38928.1"/>
    </source>
</evidence>
<dbReference type="InterPro" id="IPR001314">
    <property type="entry name" value="Peptidase_S1A"/>
</dbReference>
<reference evidence="3 4" key="1">
    <citation type="submission" date="2020-09" db="EMBL/GenBank/DDBJ databases">
        <title>Investigation of environmental microbes.</title>
        <authorList>
            <person name="Ou Y."/>
            <person name="Kang Q."/>
        </authorList>
    </citation>
    <scope>NUCLEOTIDE SEQUENCE [LARGE SCALE GENOMIC DNA]</scope>
    <source>
        <strain evidence="3 4">KJZ-14</strain>
    </source>
</reference>
<dbReference type="GO" id="GO:0004252">
    <property type="term" value="F:serine-type endopeptidase activity"/>
    <property type="evidence" value="ECO:0007669"/>
    <property type="project" value="InterPro"/>
</dbReference>
<feature type="domain" description="Peptidase S1" evidence="2">
    <location>
        <begin position="1"/>
        <end position="134"/>
    </location>
</feature>
<dbReference type="KEGG" id="rter:IDM49_09785"/>
<gene>
    <name evidence="3" type="ORF">IDM49_09785</name>
</gene>
<evidence type="ECO:0000313" key="4">
    <source>
        <dbReference type="Proteomes" id="UP000516404"/>
    </source>
</evidence>
<dbReference type="AlphaFoldDB" id="A0A7H2BGY2"/>
<keyword evidence="1" id="KW-1015">Disulfide bond</keyword>
<dbReference type="PROSITE" id="PS50240">
    <property type="entry name" value="TRYPSIN_DOM"/>
    <property type="match status" value="1"/>
</dbReference>
<dbReference type="GO" id="GO:0006508">
    <property type="term" value="P:proteolysis"/>
    <property type="evidence" value="ECO:0007669"/>
    <property type="project" value="UniProtKB-KW"/>
</dbReference>
<evidence type="ECO:0000256" key="1">
    <source>
        <dbReference type="ARBA" id="ARBA00023157"/>
    </source>
</evidence>